<dbReference type="Proteomes" id="UP001057452">
    <property type="component" value="Chromosome 9"/>
</dbReference>
<dbReference type="EMBL" id="CM043793">
    <property type="protein sequence ID" value="KAI4820461.1"/>
    <property type="molecule type" value="Genomic_DNA"/>
</dbReference>
<accession>A0ACB9X3M7</accession>
<comment type="caution">
    <text evidence="1">The sequence shown here is derived from an EMBL/GenBank/DDBJ whole genome shotgun (WGS) entry which is preliminary data.</text>
</comment>
<evidence type="ECO:0000313" key="1">
    <source>
        <dbReference type="EMBL" id="KAI4820461.1"/>
    </source>
</evidence>
<name>A0ACB9X3M7_CHAAC</name>
<protein>
    <submittedName>
        <fullName evidence="1">Uncharacterized protein</fullName>
    </submittedName>
</protein>
<proteinExistence type="predicted"/>
<organism evidence="1 2">
    <name type="scientific">Chaenocephalus aceratus</name>
    <name type="common">Blackfin icefish</name>
    <name type="synonym">Chaenichthys aceratus</name>
    <dbReference type="NCBI Taxonomy" id="36190"/>
    <lineage>
        <taxon>Eukaryota</taxon>
        <taxon>Metazoa</taxon>
        <taxon>Chordata</taxon>
        <taxon>Craniata</taxon>
        <taxon>Vertebrata</taxon>
        <taxon>Euteleostomi</taxon>
        <taxon>Actinopterygii</taxon>
        <taxon>Neopterygii</taxon>
        <taxon>Teleostei</taxon>
        <taxon>Neoteleostei</taxon>
        <taxon>Acanthomorphata</taxon>
        <taxon>Eupercaria</taxon>
        <taxon>Perciformes</taxon>
        <taxon>Notothenioidei</taxon>
        <taxon>Channichthyidae</taxon>
        <taxon>Chaenocephalus</taxon>
    </lineage>
</organism>
<reference evidence="1" key="1">
    <citation type="submission" date="2022-05" db="EMBL/GenBank/DDBJ databases">
        <title>Chromosome-level genome of Chaenocephalus aceratus.</title>
        <authorList>
            <person name="Park H."/>
        </authorList>
    </citation>
    <scope>NUCLEOTIDE SEQUENCE</scope>
    <source>
        <strain evidence="1">KU_202001</strain>
    </source>
</reference>
<gene>
    <name evidence="1" type="ORF">KUCAC02_028438</name>
</gene>
<keyword evidence="2" id="KW-1185">Reference proteome</keyword>
<sequence>MGVQRVLQVDLKMESFPEPLGSRWMAWQVEYPSSRAATQEAETEIKLAQEDLAGIVPLAMLRGETSQSMLKASVDTTALWFCSRSQVMCSAMGDTSGKMRRNESSRLYSQPLQCIVKQYIITLAFSGHFCSHMIKSSINILQ</sequence>
<evidence type="ECO:0000313" key="2">
    <source>
        <dbReference type="Proteomes" id="UP001057452"/>
    </source>
</evidence>